<protein>
    <submittedName>
        <fullName evidence="1">Uncharacterized protein</fullName>
    </submittedName>
</protein>
<sequence length="80" mass="9312">MYDDQINLSRLAADGISLALDQDFNKVETPERMAWVCILLRKVPDKEEWFPRGKWATIQAIERQLDVAAQYIILKEDSKC</sequence>
<name>A0A6M3IJ28_9ZZZZ</name>
<reference evidence="1" key="1">
    <citation type="submission" date="2020-03" db="EMBL/GenBank/DDBJ databases">
        <title>The deep terrestrial virosphere.</title>
        <authorList>
            <person name="Holmfeldt K."/>
            <person name="Nilsson E."/>
            <person name="Simone D."/>
            <person name="Lopez-Fernandez M."/>
            <person name="Wu X."/>
            <person name="de Brujin I."/>
            <person name="Lundin D."/>
            <person name="Andersson A."/>
            <person name="Bertilsson S."/>
            <person name="Dopson M."/>
        </authorList>
    </citation>
    <scope>NUCLEOTIDE SEQUENCE</scope>
    <source>
        <strain evidence="1">MM415B01657</strain>
    </source>
</reference>
<evidence type="ECO:0000313" key="1">
    <source>
        <dbReference type="EMBL" id="QJA57365.1"/>
    </source>
</evidence>
<proteinExistence type="predicted"/>
<dbReference type="AlphaFoldDB" id="A0A6M3IJ28"/>
<organism evidence="1">
    <name type="scientific">viral metagenome</name>
    <dbReference type="NCBI Taxonomy" id="1070528"/>
    <lineage>
        <taxon>unclassified sequences</taxon>
        <taxon>metagenomes</taxon>
        <taxon>organismal metagenomes</taxon>
    </lineage>
</organism>
<gene>
    <name evidence="1" type="ORF">MM415B01657_0008</name>
</gene>
<dbReference type="EMBL" id="MT141269">
    <property type="protein sequence ID" value="QJA57365.1"/>
    <property type="molecule type" value="Genomic_DNA"/>
</dbReference>
<accession>A0A6M3IJ28</accession>